<dbReference type="SUPFAM" id="SSF51905">
    <property type="entry name" value="FAD/NAD(P)-binding domain"/>
    <property type="match status" value="1"/>
</dbReference>
<dbReference type="Pfam" id="PF03486">
    <property type="entry name" value="HI0933_like"/>
    <property type="match status" value="1"/>
</dbReference>
<evidence type="ECO:0000256" key="3">
    <source>
        <dbReference type="ARBA" id="ARBA00022827"/>
    </source>
</evidence>
<evidence type="ECO:0000256" key="1">
    <source>
        <dbReference type="ARBA" id="ARBA00001974"/>
    </source>
</evidence>
<dbReference type="AlphaFoldDB" id="A0A5B8MP68"/>
<feature type="domain" description="RsdA/BaiN/AoA(So)-like Rossmann fold-like" evidence="4">
    <location>
        <begin position="31"/>
        <end position="437"/>
    </location>
</feature>
<dbReference type="Gene3D" id="3.50.50.60">
    <property type="entry name" value="FAD/NAD(P)-binding domain"/>
    <property type="match status" value="1"/>
</dbReference>
<protein>
    <submittedName>
        <fullName evidence="6">Flavoprotein</fullName>
    </submittedName>
</protein>
<keyword evidence="2" id="KW-0285">Flavoprotein</keyword>
<evidence type="ECO:0000259" key="5">
    <source>
        <dbReference type="Pfam" id="PF22780"/>
    </source>
</evidence>
<proteinExistence type="predicted"/>
<dbReference type="Proteomes" id="UP000316726">
    <property type="component" value="Chromosome 5"/>
</dbReference>
<gene>
    <name evidence="6" type="ORF">A3770_05p36480</name>
</gene>
<feature type="domain" description="RsdA/BaiN/AoA(So)-like insert" evidence="5">
    <location>
        <begin position="216"/>
        <end position="384"/>
    </location>
</feature>
<reference evidence="6 7" key="1">
    <citation type="submission" date="2018-07" db="EMBL/GenBank/DDBJ databases">
        <title>The complete nuclear genome of the prasinophyte Chloropicon primus (CCMP1205).</title>
        <authorList>
            <person name="Pombert J.-F."/>
            <person name="Otis C."/>
            <person name="Turmel M."/>
            <person name="Lemieux C."/>
        </authorList>
    </citation>
    <scope>NUCLEOTIDE SEQUENCE [LARGE SCALE GENOMIC DNA]</scope>
    <source>
        <strain evidence="6 7">CCMP1205</strain>
    </source>
</reference>
<dbReference type="PRINTS" id="PR00411">
    <property type="entry name" value="PNDRDTASEI"/>
</dbReference>
<dbReference type="InterPro" id="IPR055178">
    <property type="entry name" value="RsdA/BaiN/AoA(So)-like_dom"/>
</dbReference>
<evidence type="ECO:0000256" key="2">
    <source>
        <dbReference type="ARBA" id="ARBA00022630"/>
    </source>
</evidence>
<keyword evidence="7" id="KW-1185">Reference proteome</keyword>
<dbReference type="Gene3D" id="1.10.8.260">
    <property type="entry name" value="HI0933 insert domain-like"/>
    <property type="match status" value="1"/>
</dbReference>
<comment type="cofactor">
    <cofactor evidence="1">
        <name>FAD</name>
        <dbReference type="ChEBI" id="CHEBI:57692"/>
    </cofactor>
</comment>
<keyword evidence="3" id="KW-0274">FAD</keyword>
<evidence type="ECO:0000259" key="4">
    <source>
        <dbReference type="Pfam" id="PF03486"/>
    </source>
</evidence>
<accession>A0A5B8MP68</accession>
<dbReference type="PANTHER" id="PTHR42887:SF2">
    <property type="entry name" value="OS12G0638800 PROTEIN"/>
    <property type="match status" value="1"/>
</dbReference>
<dbReference type="InterPro" id="IPR036188">
    <property type="entry name" value="FAD/NAD-bd_sf"/>
</dbReference>
<dbReference type="NCBIfam" id="TIGR00275">
    <property type="entry name" value="aminoacetone oxidase family FAD-binding enzyme"/>
    <property type="match status" value="1"/>
</dbReference>
<dbReference type="InterPro" id="IPR023166">
    <property type="entry name" value="BaiN-like_dom_sf"/>
</dbReference>
<dbReference type="EMBL" id="CP031038">
    <property type="protein sequence ID" value="QDZ21130.1"/>
    <property type="molecule type" value="Genomic_DNA"/>
</dbReference>
<dbReference type="PANTHER" id="PTHR42887">
    <property type="entry name" value="OS12G0638800 PROTEIN"/>
    <property type="match status" value="1"/>
</dbReference>
<dbReference type="InterPro" id="IPR004792">
    <property type="entry name" value="BaiN-like"/>
</dbReference>
<dbReference type="Gene3D" id="2.40.30.10">
    <property type="entry name" value="Translation factors"/>
    <property type="match status" value="1"/>
</dbReference>
<dbReference type="InterPro" id="IPR057661">
    <property type="entry name" value="RsdA/BaiN/AoA(So)_Rossmann"/>
</dbReference>
<name>A0A5B8MP68_9CHLO</name>
<dbReference type="STRING" id="1764295.A0A5B8MP68"/>
<sequence length="444" mass="48337">MRVALGLSPVRTSAGRRAQVSCGSSIGSDKKLIVVGGGAAGYFAAITAKREARSGDLDVCIVEQGKSLEKVRISGGGRCNVTNVEAEPLSLSSHYPRGHKELRGAFFREFSTADTFEWFESRGVPLKVEKDGRIFPQSDSSSSVIDCLQREARELDVELIEGRAVTQVNRVGENFDVVVKGEDRPMNSELLLLATGSSRTGWRIASGLGHTIVDPKPSLFTFKIPDNGNWKALAGISLQDCCCVLTAGGGAKFEQRGPMLITHWGVSGPAILKLSAWAARALGSNSYTAELNLDLCPQVPVEELTSEILRMKKLKNKAFSSLPLSMKETSFPRRLWGYLLSRQKIPEDARFSELKDKTLRKVALDCKRLALPVQGKGPFKEEFVTSGGVDLREVDLKTMRSKKINGLYFGGEVLNIDGETGGFNFQSAWTSGFLAGKDLAKRVS</sequence>
<dbReference type="OrthoDB" id="9930022at2759"/>
<dbReference type="Pfam" id="PF22780">
    <property type="entry name" value="HI0933_like_1st"/>
    <property type="match status" value="1"/>
</dbReference>
<evidence type="ECO:0000313" key="6">
    <source>
        <dbReference type="EMBL" id="QDZ21130.1"/>
    </source>
</evidence>
<evidence type="ECO:0000313" key="7">
    <source>
        <dbReference type="Proteomes" id="UP000316726"/>
    </source>
</evidence>
<organism evidence="6 7">
    <name type="scientific">Chloropicon primus</name>
    <dbReference type="NCBI Taxonomy" id="1764295"/>
    <lineage>
        <taxon>Eukaryota</taxon>
        <taxon>Viridiplantae</taxon>
        <taxon>Chlorophyta</taxon>
        <taxon>Chloropicophyceae</taxon>
        <taxon>Chloropicales</taxon>
        <taxon>Chloropicaceae</taxon>
        <taxon>Chloropicon</taxon>
    </lineage>
</organism>
<dbReference type="PRINTS" id="PR00368">
    <property type="entry name" value="FADPNR"/>
</dbReference>
<dbReference type="SUPFAM" id="SSF160996">
    <property type="entry name" value="HI0933 insert domain-like"/>
    <property type="match status" value="1"/>
</dbReference>